<name>A0A8S1SRS5_PAROT</name>
<dbReference type="OMA" id="NTACIIA"/>
<sequence length="419" mass="46886">MQYKKLEGQSNYWKAAMLGTIFLFMFSSFNSAANLIGFLYKEANYDDLGVISLFSLYAAFGISSLFAPNISAMFNPKYVMFFSSFGYTLYMSCGIIVYQCKEHGTQDGVCSKGILYTIVNLCAVVNGICASTLWVSQPWYITSISTNETRGKYFGIFWALMQSSQIVGNVMGLVLVQLSPLLYFLVMTIVCGISGCCFLFLPSKFEKAQEVKSVKEKLRGICIIISSRKMRPMLLYYYFAGTIVAFYTGFLYKLIAASQPEDQSQDETTKRQAYVFIMLGVFEFISGICSGYISDRVNRYMVATTSTIIVELALIVSIISYYTDSYTLCFISGALWGTSDCLVSNMTMVITTTLFPDQIEAFAIRAIMTSFATSVMLIFSILIPNQIIYLLIVVLVELLTNISTSKLGIINEKPEEIKL</sequence>
<proteinExistence type="predicted"/>
<reference evidence="7" key="1">
    <citation type="submission" date="2021-01" db="EMBL/GenBank/DDBJ databases">
        <authorList>
            <consortium name="Genoscope - CEA"/>
            <person name="William W."/>
        </authorList>
    </citation>
    <scope>NUCLEOTIDE SEQUENCE</scope>
</reference>
<dbReference type="EMBL" id="CAJJDP010000012">
    <property type="protein sequence ID" value="CAD8142069.1"/>
    <property type="molecule type" value="Genomic_DNA"/>
</dbReference>
<feature type="transmembrane region" description="Helical" evidence="6">
    <location>
        <begin position="300"/>
        <end position="322"/>
    </location>
</feature>
<protein>
    <submittedName>
        <fullName evidence="7">Uncharacterized protein</fullName>
    </submittedName>
</protein>
<keyword evidence="5" id="KW-0325">Glycoprotein</keyword>
<feature type="transmembrane region" description="Helical" evidence="6">
    <location>
        <begin position="113"/>
        <end position="135"/>
    </location>
</feature>
<evidence type="ECO:0000256" key="5">
    <source>
        <dbReference type="ARBA" id="ARBA00023180"/>
    </source>
</evidence>
<comment type="subcellular location">
    <subcellularLocation>
        <location evidence="1">Membrane</location>
        <topology evidence="1">Multi-pass membrane protein</topology>
    </subcellularLocation>
</comment>
<dbReference type="Pfam" id="PF05978">
    <property type="entry name" value="UNC-93"/>
    <property type="match status" value="1"/>
</dbReference>
<dbReference type="InterPro" id="IPR010291">
    <property type="entry name" value="Ion_channel_UNC-93"/>
</dbReference>
<gene>
    <name evidence="7" type="ORF">POCTA_138.1.T0130277</name>
</gene>
<evidence type="ECO:0000256" key="3">
    <source>
        <dbReference type="ARBA" id="ARBA00022989"/>
    </source>
</evidence>
<evidence type="ECO:0000313" key="7">
    <source>
        <dbReference type="EMBL" id="CAD8142069.1"/>
    </source>
</evidence>
<evidence type="ECO:0000256" key="6">
    <source>
        <dbReference type="SAM" id="Phobius"/>
    </source>
</evidence>
<keyword evidence="2 6" id="KW-0812">Transmembrane</keyword>
<evidence type="ECO:0000256" key="4">
    <source>
        <dbReference type="ARBA" id="ARBA00023136"/>
    </source>
</evidence>
<evidence type="ECO:0000256" key="1">
    <source>
        <dbReference type="ARBA" id="ARBA00004141"/>
    </source>
</evidence>
<feature type="transmembrane region" description="Helical" evidence="6">
    <location>
        <begin position="234"/>
        <end position="252"/>
    </location>
</feature>
<accession>A0A8S1SRS5</accession>
<keyword evidence="3 6" id="KW-1133">Transmembrane helix</keyword>
<dbReference type="Proteomes" id="UP000683925">
    <property type="component" value="Unassembled WGS sequence"/>
</dbReference>
<organism evidence="7 8">
    <name type="scientific">Paramecium octaurelia</name>
    <dbReference type="NCBI Taxonomy" id="43137"/>
    <lineage>
        <taxon>Eukaryota</taxon>
        <taxon>Sar</taxon>
        <taxon>Alveolata</taxon>
        <taxon>Ciliophora</taxon>
        <taxon>Intramacronucleata</taxon>
        <taxon>Oligohymenophorea</taxon>
        <taxon>Peniculida</taxon>
        <taxon>Parameciidae</taxon>
        <taxon>Paramecium</taxon>
    </lineage>
</organism>
<dbReference type="InterPro" id="IPR051617">
    <property type="entry name" value="UNC-93-like_regulator"/>
</dbReference>
<dbReference type="PANTHER" id="PTHR23294">
    <property type="entry name" value="ET TRANSLATION PRODUCT-RELATED"/>
    <property type="match status" value="1"/>
</dbReference>
<keyword evidence="4 6" id="KW-0472">Membrane</keyword>
<evidence type="ECO:0000256" key="2">
    <source>
        <dbReference type="ARBA" id="ARBA00022692"/>
    </source>
</evidence>
<feature type="transmembrane region" description="Helical" evidence="6">
    <location>
        <begin position="362"/>
        <end position="381"/>
    </location>
</feature>
<evidence type="ECO:0000313" key="8">
    <source>
        <dbReference type="Proteomes" id="UP000683925"/>
    </source>
</evidence>
<feature type="transmembrane region" description="Helical" evidence="6">
    <location>
        <begin position="272"/>
        <end position="293"/>
    </location>
</feature>
<feature type="transmembrane region" description="Helical" evidence="6">
    <location>
        <begin position="387"/>
        <end position="409"/>
    </location>
</feature>
<dbReference type="GO" id="GO:0016020">
    <property type="term" value="C:membrane"/>
    <property type="evidence" value="ECO:0007669"/>
    <property type="project" value="UniProtKB-SubCell"/>
</dbReference>
<feature type="transmembrane region" description="Helical" evidence="6">
    <location>
        <begin position="48"/>
        <end position="66"/>
    </location>
</feature>
<dbReference type="OrthoDB" id="289546at2759"/>
<feature type="transmembrane region" description="Helical" evidence="6">
    <location>
        <begin position="156"/>
        <end position="175"/>
    </location>
</feature>
<feature type="transmembrane region" description="Helical" evidence="6">
    <location>
        <begin position="12"/>
        <end position="36"/>
    </location>
</feature>
<keyword evidence="8" id="KW-1185">Reference proteome</keyword>
<dbReference type="AlphaFoldDB" id="A0A8S1SRS5"/>
<feature type="transmembrane region" description="Helical" evidence="6">
    <location>
        <begin position="78"/>
        <end position="98"/>
    </location>
</feature>
<dbReference type="PANTHER" id="PTHR23294:SF0">
    <property type="entry name" value="UNC93-LIKE PROTEIN MFSD11"/>
    <property type="match status" value="1"/>
</dbReference>
<comment type="caution">
    <text evidence="7">The sequence shown here is derived from an EMBL/GenBank/DDBJ whole genome shotgun (WGS) entry which is preliminary data.</text>
</comment>
<feature type="transmembrane region" description="Helical" evidence="6">
    <location>
        <begin position="181"/>
        <end position="201"/>
    </location>
</feature>